<organism evidence="2 3">
    <name type="scientific">Lysobacter hankyongensis</name>
    <dbReference type="NCBI Taxonomy" id="1176535"/>
    <lineage>
        <taxon>Bacteria</taxon>
        <taxon>Pseudomonadati</taxon>
        <taxon>Pseudomonadota</taxon>
        <taxon>Gammaproteobacteria</taxon>
        <taxon>Lysobacterales</taxon>
        <taxon>Lysobacteraceae</taxon>
        <taxon>Lysobacter</taxon>
    </lineage>
</organism>
<feature type="domain" description="Probable zinc-binding" evidence="1">
    <location>
        <begin position="65"/>
        <end position="112"/>
    </location>
</feature>
<proteinExistence type="predicted"/>
<sequence length="300" mass="34227">MSKSGKQRRAEIKHKRLERARRLQETLAKPSHGRHLPVGGIEPADRSLLARHNNTFGVLPEFYADVVFVCRDCGEEEVWTAKQQKWWHEVALGPIGSTAVRCLPCRRARRAAHDRPGANLVGERCARLRALGTREPDAEAWREVEAALADKWWGVRTVAIATLGAWGDAQAVGRLRRMIADHAEGRRWGSWDQEARRAAFKALGECLPASESDWGLAQYLDHGDTWALRRPLSRLPTTHWEPVLAAEWRRNETPRLERLCWLLAGVAADAAQRQRWRERFARHPDPGVRRMAGYAWETAR</sequence>
<evidence type="ECO:0000313" key="3">
    <source>
        <dbReference type="Proteomes" id="UP001499959"/>
    </source>
</evidence>
<dbReference type="SUPFAM" id="SSF48371">
    <property type="entry name" value="ARM repeat"/>
    <property type="match status" value="1"/>
</dbReference>
<dbReference type="Pfam" id="PF13451">
    <property type="entry name" value="zf_Tbcl"/>
    <property type="match status" value="1"/>
</dbReference>
<dbReference type="InterPro" id="IPR011989">
    <property type="entry name" value="ARM-like"/>
</dbReference>
<name>A0ABP9AVR7_9GAMM</name>
<evidence type="ECO:0000259" key="1">
    <source>
        <dbReference type="Pfam" id="PF13451"/>
    </source>
</evidence>
<dbReference type="InterPro" id="IPR016024">
    <property type="entry name" value="ARM-type_fold"/>
</dbReference>
<protein>
    <recommendedName>
        <fullName evidence="1">Probable zinc-binding domain-containing protein</fullName>
    </recommendedName>
</protein>
<dbReference type="EMBL" id="BAABJE010000002">
    <property type="protein sequence ID" value="GAA4786368.1"/>
    <property type="molecule type" value="Genomic_DNA"/>
</dbReference>
<accession>A0ABP9AVR7</accession>
<dbReference type="RefSeq" id="WP_345302101.1">
    <property type="nucleotide sequence ID" value="NZ_BAABJE010000002.1"/>
</dbReference>
<evidence type="ECO:0000313" key="2">
    <source>
        <dbReference type="EMBL" id="GAA4786368.1"/>
    </source>
</evidence>
<dbReference type="Gene3D" id="1.25.10.10">
    <property type="entry name" value="Leucine-rich Repeat Variant"/>
    <property type="match status" value="1"/>
</dbReference>
<dbReference type="InterPro" id="IPR025306">
    <property type="entry name" value="Zn-bnd_dom_prob"/>
</dbReference>
<gene>
    <name evidence="2" type="ORF">GCM10023307_08930</name>
</gene>
<reference evidence="3" key="1">
    <citation type="journal article" date="2019" name="Int. J. Syst. Evol. Microbiol.">
        <title>The Global Catalogue of Microorganisms (GCM) 10K type strain sequencing project: providing services to taxonomists for standard genome sequencing and annotation.</title>
        <authorList>
            <consortium name="The Broad Institute Genomics Platform"/>
            <consortium name="The Broad Institute Genome Sequencing Center for Infectious Disease"/>
            <person name="Wu L."/>
            <person name="Ma J."/>
        </authorList>
    </citation>
    <scope>NUCLEOTIDE SEQUENCE [LARGE SCALE GENOMIC DNA]</scope>
    <source>
        <strain evidence="3">JCM 18204</strain>
    </source>
</reference>
<comment type="caution">
    <text evidence="2">The sequence shown here is derived from an EMBL/GenBank/DDBJ whole genome shotgun (WGS) entry which is preliminary data.</text>
</comment>
<dbReference type="Proteomes" id="UP001499959">
    <property type="component" value="Unassembled WGS sequence"/>
</dbReference>
<keyword evidence="3" id="KW-1185">Reference proteome</keyword>